<feature type="domain" description="Integrase catalytic" evidence="2">
    <location>
        <begin position="1"/>
        <end position="122"/>
    </location>
</feature>
<evidence type="ECO:0000259" key="2">
    <source>
        <dbReference type="PROSITE" id="PS50994"/>
    </source>
</evidence>
<dbReference type="InterPro" id="IPR036397">
    <property type="entry name" value="RNaseH_sf"/>
</dbReference>
<evidence type="ECO:0000256" key="1">
    <source>
        <dbReference type="SAM" id="MobiDB-lite"/>
    </source>
</evidence>
<comment type="caution">
    <text evidence="3">The sequence shown here is derived from an EMBL/GenBank/DDBJ whole genome shotgun (WGS) entry which is preliminary data.</text>
</comment>
<proteinExistence type="predicted"/>
<dbReference type="SUPFAM" id="SSF53098">
    <property type="entry name" value="Ribonuclease H-like"/>
    <property type="match status" value="1"/>
</dbReference>
<gene>
    <name evidence="3" type="ORF">C8D89_1373</name>
</gene>
<dbReference type="Gene3D" id="3.30.420.10">
    <property type="entry name" value="Ribonuclease H-like superfamily/Ribonuclease H"/>
    <property type="match status" value="1"/>
</dbReference>
<dbReference type="GO" id="GO:0015074">
    <property type="term" value="P:DNA integration"/>
    <property type="evidence" value="ECO:0007669"/>
    <property type="project" value="InterPro"/>
</dbReference>
<dbReference type="Pfam" id="PF00665">
    <property type="entry name" value="rve"/>
    <property type="match status" value="1"/>
</dbReference>
<feature type="compositionally biased region" description="Basic residues" evidence="1">
    <location>
        <begin position="143"/>
        <end position="152"/>
    </location>
</feature>
<reference evidence="3 4" key="1">
    <citation type="submission" date="2018-04" db="EMBL/GenBank/DDBJ databases">
        <title>Genomic Encyclopedia of Type Strains, Phase IV (KMG-IV): sequencing the most valuable type-strain genomes for metagenomic binning, comparative biology and taxonomic classification.</title>
        <authorList>
            <person name="Goeker M."/>
        </authorList>
    </citation>
    <scope>NUCLEOTIDE SEQUENCE [LARGE SCALE GENOMIC DNA]</scope>
    <source>
        <strain evidence="3 4">DSM 45771</strain>
    </source>
</reference>
<dbReference type="InterPro" id="IPR012337">
    <property type="entry name" value="RNaseH-like_sf"/>
</dbReference>
<accession>A0A2U1E684</accession>
<sequence length="243" mass="26254">MALWQLDIVGGVFLADGREVKIVSGIDDHSRYVVIAALVVVPTGRAVSEASLAAVERYGVPGEVLTDNGKQFTGRYTRPAPVEVLFERVCRERGITARLTKRRSPTTTGKIERFHQTLRGELLDQESGHGLPGRPVPPERHATRSRPRCPRARRAHRTRLVFVHGVVLVGDADGHGRTGRRGGARGAGPGLRQCRVRRPSQLWLGPAYAAVSSLCGPTSTPCTSASRTGSGRPCPALPEMECS</sequence>
<organism evidence="3 4">
    <name type="scientific">Actinomycetospora cinnamomea</name>
    <dbReference type="NCBI Taxonomy" id="663609"/>
    <lineage>
        <taxon>Bacteria</taxon>
        <taxon>Bacillati</taxon>
        <taxon>Actinomycetota</taxon>
        <taxon>Actinomycetes</taxon>
        <taxon>Pseudonocardiales</taxon>
        <taxon>Pseudonocardiaceae</taxon>
        <taxon>Actinomycetospora</taxon>
    </lineage>
</organism>
<dbReference type="GO" id="GO:0003676">
    <property type="term" value="F:nucleic acid binding"/>
    <property type="evidence" value="ECO:0007669"/>
    <property type="project" value="InterPro"/>
</dbReference>
<dbReference type="InterPro" id="IPR001584">
    <property type="entry name" value="Integrase_cat-core"/>
</dbReference>
<dbReference type="Proteomes" id="UP000245639">
    <property type="component" value="Unassembled WGS sequence"/>
</dbReference>
<protein>
    <submittedName>
        <fullName evidence="3">Integrase-like protein</fullName>
    </submittedName>
</protein>
<evidence type="ECO:0000313" key="3">
    <source>
        <dbReference type="EMBL" id="PVY95460.1"/>
    </source>
</evidence>
<feature type="region of interest" description="Disordered" evidence="1">
    <location>
        <begin position="125"/>
        <end position="152"/>
    </location>
</feature>
<evidence type="ECO:0000313" key="4">
    <source>
        <dbReference type="Proteomes" id="UP000245639"/>
    </source>
</evidence>
<keyword evidence="4" id="KW-1185">Reference proteome</keyword>
<dbReference type="PROSITE" id="PS50994">
    <property type="entry name" value="INTEGRASE"/>
    <property type="match status" value="1"/>
</dbReference>
<feature type="region of interest" description="Disordered" evidence="1">
    <location>
        <begin position="172"/>
        <end position="192"/>
    </location>
</feature>
<dbReference type="EMBL" id="QEKW01000037">
    <property type="protein sequence ID" value="PVY95460.1"/>
    <property type="molecule type" value="Genomic_DNA"/>
</dbReference>
<dbReference type="AlphaFoldDB" id="A0A2U1E684"/>
<name>A0A2U1E684_9PSEU</name>